<organism evidence="3 4">
    <name type="scientific">Hymenoscyphus albidus</name>
    <dbReference type="NCBI Taxonomy" id="595503"/>
    <lineage>
        <taxon>Eukaryota</taxon>
        <taxon>Fungi</taxon>
        <taxon>Dikarya</taxon>
        <taxon>Ascomycota</taxon>
        <taxon>Pezizomycotina</taxon>
        <taxon>Leotiomycetes</taxon>
        <taxon>Helotiales</taxon>
        <taxon>Helotiaceae</taxon>
        <taxon>Hymenoscyphus</taxon>
    </lineage>
</organism>
<evidence type="ECO:0000313" key="3">
    <source>
        <dbReference type="EMBL" id="CAG8981628.1"/>
    </source>
</evidence>
<proteinExistence type="predicted"/>
<evidence type="ECO:0000313" key="4">
    <source>
        <dbReference type="Proteomes" id="UP000701801"/>
    </source>
</evidence>
<gene>
    <name evidence="3" type="ORF">HYALB_00013910</name>
</gene>
<name>A0A9N9Q0N4_9HELO</name>
<feature type="compositionally biased region" description="Polar residues" evidence="2">
    <location>
        <begin position="177"/>
        <end position="188"/>
    </location>
</feature>
<comment type="caution">
    <text evidence="3">The sequence shown here is derived from an EMBL/GenBank/DDBJ whole genome shotgun (WGS) entry which is preliminary data.</text>
</comment>
<evidence type="ECO:0000256" key="2">
    <source>
        <dbReference type="SAM" id="MobiDB-lite"/>
    </source>
</evidence>
<feature type="compositionally biased region" description="Basic and acidic residues" evidence="2">
    <location>
        <begin position="216"/>
        <end position="238"/>
    </location>
</feature>
<dbReference type="EMBL" id="CAJVRM010000498">
    <property type="protein sequence ID" value="CAG8981628.1"/>
    <property type="molecule type" value="Genomic_DNA"/>
</dbReference>
<dbReference type="AlphaFoldDB" id="A0A9N9Q0N4"/>
<sequence>MTSILGTPFNAGSSATMTPADARTLLNQLEEDITYVVDTHSKSLDDAAAHVKYEDTLLEISFRYTQLQEEMKDHNEYTTFMKKRGKDIDAVEKNKFCKSFLDSQVLKFEVQSLFKDIEMDRLKVELVVAKEAKTSAEKMLEEYRDDVSKLVAKVTAPIGTIPAFKAEEASTPAPKTENINSVASQTRAVTGAKRRAPQPAPEASVLKPLSTKVVKNAKDKKTSVIENETKAQMQEKHNQVTGLSTSELHAIMGSNPSDDDDDTEFSSLEEFS</sequence>
<dbReference type="Proteomes" id="UP000701801">
    <property type="component" value="Unassembled WGS sequence"/>
</dbReference>
<feature type="region of interest" description="Disordered" evidence="2">
    <location>
        <begin position="167"/>
        <end position="272"/>
    </location>
</feature>
<reference evidence="3" key="1">
    <citation type="submission" date="2021-07" db="EMBL/GenBank/DDBJ databases">
        <authorList>
            <person name="Durling M."/>
        </authorList>
    </citation>
    <scope>NUCLEOTIDE SEQUENCE</scope>
</reference>
<keyword evidence="4" id="KW-1185">Reference proteome</keyword>
<keyword evidence="1" id="KW-0175">Coiled coil</keyword>
<feature type="coiled-coil region" evidence="1">
    <location>
        <begin position="119"/>
        <end position="153"/>
    </location>
</feature>
<protein>
    <submittedName>
        <fullName evidence="3">Uncharacterized protein</fullName>
    </submittedName>
</protein>
<dbReference type="OrthoDB" id="10332417at2759"/>
<evidence type="ECO:0000256" key="1">
    <source>
        <dbReference type="SAM" id="Coils"/>
    </source>
</evidence>
<accession>A0A9N9Q0N4</accession>